<keyword evidence="5" id="KW-1185">Reference proteome</keyword>
<dbReference type="InterPro" id="IPR050987">
    <property type="entry name" value="AtrR-like"/>
</dbReference>
<feature type="compositionally biased region" description="Polar residues" evidence="2">
    <location>
        <begin position="1"/>
        <end position="10"/>
    </location>
</feature>
<feature type="compositionally biased region" description="Low complexity" evidence="2">
    <location>
        <begin position="36"/>
        <end position="47"/>
    </location>
</feature>
<gene>
    <name evidence="4" type="ORF">EHS25_008050</name>
</gene>
<feature type="region of interest" description="Disordered" evidence="2">
    <location>
        <begin position="1"/>
        <end position="91"/>
    </location>
</feature>
<feature type="compositionally biased region" description="Gly residues" evidence="2">
    <location>
        <begin position="48"/>
        <end position="58"/>
    </location>
</feature>
<feature type="compositionally biased region" description="Polar residues" evidence="2">
    <location>
        <begin position="335"/>
        <end position="344"/>
    </location>
</feature>
<evidence type="ECO:0000259" key="3">
    <source>
        <dbReference type="Pfam" id="PF04082"/>
    </source>
</evidence>
<dbReference type="OrthoDB" id="1708823at2759"/>
<dbReference type="GO" id="GO:0003700">
    <property type="term" value="F:DNA-binding transcription factor activity"/>
    <property type="evidence" value="ECO:0007669"/>
    <property type="project" value="InterPro"/>
</dbReference>
<feature type="compositionally biased region" description="Gly residues" evidence="2">
    <location>
        <begin position="15"/>
        <end position="29"/>
    </location>
</feature>
<feature type="compositionally biased region" description="Polar residues" evidence="2">
    <location>
        <begin position="384"/>
        <end position="398"/>
    </location>
</feature>
<name>A0A427YNF5_9TREE</name>
<feature type="compositionally biased region" description="Polar residues" evidence="2">
    <location>
        <begin position="76"/>
        <end position="89"/>
    </location>
</feature>
<dbReference type="AlphaFoldDB" id="A0A427YNF5"/>
<proteinExistence type="predicted"/>
<dbReference type="GO" id="GO:0008270">
    <property type="term" value="F:zinc ion binding"/>
    <property type="evidence" value="ECO:0007669"/>
    <property type="project" value="InterPro"/>
</dbReference>
<dbReference type="PANTHER" id="PTHR46910:SF40">
    <property type="entry name" value="ZN(II)2CYS6 TRANSCRIPTION FACTOR (EUROFUNG)"/>
    <property type="match status" value="1"/>
</dbReference>
<evidence type="ECO:0000313" key="4">
    <source>
        <dbReference type="EMBL" id="RSH92605.1"/>
    </source>
</evidence>
<reference evidence="4 5" key="1">
    <citation type="submission" date="2018-11" db="EMBL/GenBank/DDBJ databases">
        <title>Genome sequence of Saitozyma podzolica DSM 27192.</title>
        <authorList>
            <person name="Aliyu H."/>
            <person name="Gorte O."/>
            <person name="Ochsenreither K."/>
        </authorList>
    </citation>
    <scope>NUCLEOTIDE SEQUENCE [LARGE SCALE GENOMIC DNA]</scope>
    <source>
        <strain evidence="4 5">DSM 27192</strain>
    </source>
</reference>
<keyword evidence="1" id="KW-0539">Nucleus</keyword>
<organism evidence="4 5">
    <name type="scientific">Saitozyma podzolica</name>
    <dbReference type="NCBI Taxonomy" id="1890683"/>
    <lineage>
        <taxon>Eukaryota</taxon>
        <taxon>Fungi</taxon>
        <taxon>Dikarya</taxon>
        <taxon>Basidiomycota</taxon>
        <taxon>Agaricomycotina</taxon>
        <taxon>Tremellomycetes</taxon>
        <taxon>Tremellales</taxon>
        <taxon>Trimorphomycetaceae</taxon>
        <taxon>Saitozyma</taxon>
    </lineage>
</organism>
<dbReference type="STRING" id="1890683.A0A427YNF5"/>
<feature type="region of interest" description="Disordered" evidence="2">
    <location>
        <begin position="761"/>
        <end position="780"/>
    </location>
</feature>
<dbReference type="EMBL" id="RSCD01000005">
    <property type="protein sequence ID" value="RSH92605.1"/>
    <property type="molecule type" value="Genomic_DNA"/>
</dbReference>
<dbReference type="Proteomes" id="UP000279259">
    <property type="component" value="Unassembled WGS sequence"/>
</dbReference>
<dbReference type="GO" id="GO:0006351">
    <property type="term" value="P:DNA-templated transcription"/>
    <property type="evidence" value="ECO:0007669"/>
    <property type="project" value="InterPro"/>
</dbReference>
<protein>
    <recommendedName>
        <fullName evidence="3">Xylanolytic transcriptional activator regulatory domain-containing protein</fullName>
    </recommendedName>
</protein>
<feature type="compositionally biased region" description="Polar residues" evidence="2">
    <location>
        <begin position="360"/>
        <end position="371"/>
    </location>
</feature>
<dbReference type="CDD" id="cd12148">
    <property type="entry name" value="fungal_TF_MHR"/>
    <property type="match status" value="1"/>
</dbReference>
<feature type="region of interest" description="Disordered" evidence="2">
    <location>
        <begin position="333"/>
        <end position="398"/>
    </location>
</feature>
<evidence type="ECO:0000313" key="5">
    <source>
        <dbReference type="Proteomes" id="UP000279259"/>
    </source>
</evidence>
<dbReference type="GO" id="GO:0003677">
    <property type="term" value="F:DNA binding"/>
    <property type="evidence" value="ECO:0007669"/>
    <property type="project" value="InterPro"/>
</dbReference>
<feature type="compositionally biased region" description="Polar residues" evidence="2">
    <location>
        <begin position="844"/>
        <end position="853"/>
    </location>
</feature>
<dbReference type="Pfam" id="PF04082">
    <property type="entry name" value="Fungal_trans"/>
    <property type="match status" value="1"/>
</dbReference>
<feature type="domain" description="Xylanolytic transcriptional activator regulatory" evidence="3">
    <location>
        <begin position="420"/>
        <end position="637"/>
    </location>
</feature>
<dbReference type="PANTHER" id="PTHR46910">
    <property type="entry name" value="TRANSCRIPTION FACTOR PDR1"/>
    <property type="match status" value="1"/>
</dbReference>
<sequence length="897" mass="96973">MAGTQGSSIDPSLFGAGGAPTLGSIGDGGQADQDEGGTLSGLDSLAGVAGGVGAGTGSAGVKRKKEGDPAVKRTRQSQSCDGESSTVSTAHPDVMFLTADTDAPQPVEHETHACQGQMRSPATGESVVVTFQGRVFALQAARPPLCVQVLPIRPASVLLEPCLAFHMTAPRVNKSRADISSGSGIGVRGLLADQVGCLLRYVKRMQRAQTSTSTPGLESPGIQLPDSAGETSPSVPLPLPRQDPSIRTPLEPSYMQSRVSGSGSGPGDTEWRRYSNGHDASGAGPGAGLGTLSAQNAVQASALHNQGQGLLSRIGRDVDEAWDDALLSTLAATRPSESSAWSSTPIRPPPPHGSPGQWPNTTTTTHFSPQAHTGQTGHTGTGLTVPSPSFSTPPYASLPHNPSNPLEAILPRGFLYHIVDLFFDYIYCLTPCLHQPSFMRDLHAKREERQGEEEWTAMVLSLVAATLVQLPRAFVPMPRSEVKALVQKCYRHVTVALLRDYQDVSIDRHVTLYFAGLIASLLGHDLAGRELFAANVALLLYQRLNEENTYHAFNPIQRELRRRIFWLAYGGDRSVGAVDGGPMLFNEDDCADLALPAEIDDEYFTEDGYLAQPKDKTPILSGFYYISKLFRLCGQVIDKRRRDRRRPPTGLMLQMRLNEVDEIFDRIMGLMDDCPEPLRLDADGDNRSIASFSDDWDTHASADIRQLFLDPKASKAMVKDAYLVQQANIYVTQQMVRYMVLQYRDELISLLQAEIAQGSREAASTSARRHSSGRRAERSTLAFSEEEKDQVMTDLLVILQKIPIQVIAVNSLPLVWKVRFVASTLLDALATPSVSAAPSPGPSKSLQKTQRAQSYLCKPPDSLGRVADGSGDFLRILSEIEALYAMTDNATPAGHDG</sequence>
<dbReference type="InterPro" id="IPR007219">
    <property type="entry name" value="XnlR_reg_dom"/>
</dbReference>
<comment type="caution">
    <text evidence="4">The sequence shown here is derived from an EMBL/GenBank/DDBJ whole genome shotgun (WGS) entry which is preliminary data.</text>
</comment>
<feature type="region of interest" description="Disordered" evidence="2">
    <location>
        <begin position="208"/>
        <end position="288"/>
    </location>
</feature>
<feature type="region of interest" description="Disordered" evidence="2">
    <location>
        <begin position="832"/>
        <end position="853"/>
    </location>
</feature>
<evidence type="ECO:0000256" key="2">
    <source>
        <dbReference type="SAM" id="MobiDB-lite"/>
    </source>
</evidence>
<evidence type="ECO:0000256" key="1">
    <source>
        <dbReference type="ARBA" id="ARBA00023242"/>
    </source>
</evidence>
<feature type="compositionally biased region" description="Low complexity" evidence="2">
    <location>
        <begin position="372"/>
        <end position="382"/>
    </location>
</feature>
<accession>A0A427YNF5</accession>